<evidence type="ECO:0000313" key="3">
    <source>
        <dbReference type="Proteomes" id="UP000654370"/>
    </source>
</evidence>
<name>A0A8H7PPD8_MORIS</name>
<accession>A0A8H7PPD8</accession>
<feature type="compositionally biased region" description="Low complexity" evidence="1">
    <location>
        <begin position="192"/>
        <end position="214"/>
    </location>
</feature>
<gene>
    <name evidence="2" type="ORF">INT43_007780</name>
</gene>
<feature type="region of interest" description="Disordered" evidence="1">
    <location>
        <begin position="1"/>
        <end position="55"/>
    </location>
</feature>
<feature type="compositionally biased region" description="Basic and acidic residues" evidence="1">
    <location>
        <begin position="237"/>
        <end position="254"/>
    </location>
</feature>
<feature type="compositionally biased region" description="Basic and acidic residues" evidence="1">
    <location>
        <begin position="1"/>
        <end position="10"/>
    </location>
</feature>
<evidence type="ECO:0000256" key="1">
    <source>
        <dbReference type="SAM" id="MobiDB-lite"/>
    </source>
</evidence>
<organism evidence="2 3">
    <name type="scientific">Mortierella isabellina</name>
    <name type="common">Filamentous fungus</name>
    <name type="synonym">Umbelopsis isabellina</name>
    <dbReference type="NCBI Taxonomy" id="91625"/>
    <lineage>
        <taxon>Eukaryota</taxon>
        <taxon>Fungi</taxon>
        <taxon>Fungi incertae sedis</taxon>
        <taxon>Mucoromycota</taxon>
        <taxon>Mucoromycotina</taxon>
        <taxon>Umbelopsidomycetes</taxon>
        <taxon>Umbelopsidales</taxon>
        <taxon>Umbelopsidaceae</taxon>
        <taxon>Umbelopsis</taxon>
    </lineage>
</organism>
<reference evidence="2" key="1">
    <citation type="submission" date="2020-12" db="EMBL/GenBank/DDBJ databases">
        <title>Metabolic potential, ecology and presence of endohyphal bacteria is reflected in genomic diversity of Mucoromycotina.</title>
        <authorList>
            <person name="Muszewska A."/>
            <person name="Okrasinska A."/>
            <person name="Steczkiewicz K."/>
            <person name="Drgas O."/>
            <person name="Orlowska M."/>
            <person name="Perlinska-Lenart U."/>
            <person name="Aleksandrzak-Piekarczyk T."/>
            <person name="Szatraj K."/>
            <person name="Zielenkiewicz U."/>
            <person name="Pilsyk S."/>
            <person name="Malc E."/>
            <person name="Mieczkowski P."/>
            <person name="Kruszewska J.S."/>
            <person name="Biernat P."/>
            <person name="Pawlowska J."/>
        </authorList>
    </citation>
    <scope>NUCLEOTIDE SEQUENCE</scope>
    <source>
        <strain evidence="2">WA0000067209</strain>
    </source>
</reference>
<comment type="caution">
    <text evidence="2">The sequence shown here is derived from an EMBL/GenBank/DDBJ whole genome shotgun (WGS) entry which is preliminary data.</text>
</comment>
<sequence>MLSCEADCRRVSQQSIPSLSSVSTDSSTSLDTQRRVNRRPKPPKGLASPTGYQSHSKRHVALNMETYQPMLPFASSPFPSNPYATLPLGYYNDPSAYPIAYPTAAYEETWNKSRHYYGNQGIKVYEPIMPVPLAVTMEATMYDCVANEFDYDDNIPLAYFQSIGQASNTKQNIKGKTPAHKSAMNKARIDRVPTPTTVTKVKSPSSSSNSNTKTLGLRKNHKSATNISHATSPGHKRNSEPPSKRKDNVVESRRAANTALHHKWNLTPKETSPKVHEVVPCEPYPNTIKRFLAGINRFNTKSVKSNQ</sequence>
<protein>
    <submittedName>
        <fullName evidence="2">Uncharacterized protein</fullName>
    </submittedName>
</protein>
<keyword evidence="3" id="KW-1185">Reference proteome</keyword>
<feature type="region of interest" description="Disordered" evidence="1">
    <location>
        <begin position="168"/>
        <end position="280"/>
    </location>
</feature>
<dbReference type="Proteomes" id="UP000654370">
    <property type="component" value="Unassembled WGS sequence"/>
</dbReference>
<evidence type="ECO:0000313" key="2">
    <source>
        <dbReference type="EMBL" id="KAG2177124.1"/>
    </source>
</evidence>
<proteinExistence type="predicted"/>
<dbReference type="EMBL" id="JAEPQZ010000009">
    <property type="protein sequence ID" value="KAG2177124.1"/>
    <property type="molecule type" value="Genomic_DNA"/>
</dbReference>
<dbReference type="AlphaFoldDB" id="A0A8H7PPD8"/>
<dbReference type="OrthoDB" id="10346415at2759"/>
<feature type="compositionally biased region" description="Low complexity" evidence="1">
    <location>
        <begin position="11"/>
        <end position="31"/>
    </location>
</feature>